<evidence type="ECO:0000256" key="4">
    <source>
        <dbReference type="ARBA" id="ARBA00022490"/>
    </source>
</evidence>
<proteinExistence type="inferred from homology"/>
<evidence type="ECO:0000256" key="1">
    <source>
        <dbReference type="ARBA" id="ARBA00004496"/>
    </source>
</evidence>
<evidence type="ECO:0000256" key="9">
    <source>
        <dbReference type="RuleBase" id="RU000384"/>
    </source>
</evidence>
<comment type="subcellular location">
    <subcellularLocation>
        <location evidence="1">Cytoplasm</location>
    </subcellularLocation>
</comment>
<dbReference type="SUPFAM" id="SSF55931">
    <property type="entry name" value="Glutamine synthetase/guanido kinase"/>
    <property type="match status" value="1"/>
</dbReference>
<accession>A0A5J4NS69</accession>
<keyword evidence="5" id="KW-0436">Ligase</keyword>
<evidence type="ECO:0000256" key="7">
    <source>
        <dbReference type="ARBA" id="ARBA00022840"/>
    </source>
</evidence>
<dbReference type="EMBL" id="QNGE01001263">
    <property type="protein sequence ID" value="KAA3677990.1"/>
    <property type="molecule type" value="Genomic_DNA"/>
</dbReference>
<evidence type="ECO:0000256" key="3">
    <source>
        <dbReference type="ARBA" id="ARBA00012937"/>
    </source>
</evidence>
<evidence type="ECO:0000313" key="12">
    <source>
        <dbReference type="Proteomes" id="UP000324629"/>
    </source>
</evidence>
<dbReference type="FunFam" id="3.30.590.10:FF:000011">
    <property type="entry name" value="Glutamine synthetase"/>
    <property type="match status" value="1"/>
</dbReference>
<dbReference type="GO" id="GO:0005737">
    <property type="term" value="C:cytoplasm"/>
    <property type="evidence" value="ECO:0007669"/>
    <property type="project" value="UniProtKB-SubCell"/>
</dbReference>
<dbReference type="PANTHER" id="PTHR20852">
    <property type="entry name" value="GLUTAMINE SYNTHETASE"/>
    <property type="match status" value="1"/>
</dbReference>
<dbReference type="GO" id="GO:0005524">
    <property type="term" value="F:ATP binding"/>
    <property type="evidence" value="ECO:0007669"/>
    <property type="project" value="UniProtKB-KW"/>
</dbReference>
<dbReference type="Proteomes" id="UP000324629">
    <property type="component" value="Unassembled WGS sequence"/>
</dbReference>
<dbReference type="PROSITE" id="PS51987">
    <property type="entry name" value="GS_CATALYTIC"/>
    <property type="match status" value="1"/>
</dbReference>
<evidence type="ECO:0000256" key="8">
    <source>
        <dbReference type="PROSITE-ProRule" id="PRU01331"/>
    </source>
</evidence>
<feature type="domain" description="GS catalytic" evidence="10">
    <location>
        <begin position="61"/>
        <end position="310"/>
    </location>
</feature>
<keyword evidence="6" id="KW-0547">Nucleotide-binding</keyword>
<keyword evidence="7" id="KW-0067">ATP-binding</keyword>
<evidence type="ECO:0000256" key="5">
    <source>
        <dbReference type="ARBA" id="ARBA00022598"/>
    </source>
</evidence>
<sequence length="310" mass="34609">MALATNSPADSKTLLAKYYGLPQPEDKIQLMYVWIDGTGENLRCKTMTVDKEPTSPEATNHRHQCKIVMEKAKQYEPWFGIEQEYVMLDTDDYPLQWPKNGFPLPQGPYYCSVGAGKALGRDVLEAHYRACLYAGVNICGTNGEVMPSQWEFQVGPCVGVDAGDHLWMARFLLHRVAEDFGVVITFDPKPMAGDWNGSGAHTNFSTRAMRDPATGLKTIEEAVEKLSRRHMDHISVYDPKGGEDNKRRLTGMHETCSIHGFSSGVANRGSSIRIPRQVAEDGCGYLEDRRPSSNCDPYIVTRILVETVCL</sequence>
<dbReference type="InterPro" id="IPR050292">
    <property type="entry name" value="Glutamine_Synthetase"/>
</dbReference>
<reference evidence="11 12" key="1">
    <citation type="journal article" date="2019" name="Gigascience">
        <title>Whole-genome sequence of the oriental lung fluke Paragonimus westermani.</title>
        <authorList>
            <person name="Oey H."/>
            <person name="Zakrzewski M."/>
            <person name="Narain K."/>
            <person name="Devi K.R."/>
            <person name="Agatsuma T."/>
            <person name="Nawaratna S."/>
            <person name="Gobert G.N."/>
            <person name="Jones M.K."/>
            <person name="Ragan M.A."/>
            <person name="McManus D.P."/>
            <person name="Krause L."/>
        </authorList>
    </citation>
    <scope>NUCLEOTIDE SEQUENCE [LARGE SCALE GENOMIC DNA]</scope>
    <source>
        <strain evidence="11 12">IND2009</strain>
    </source>
</reference>
<comment type="caution">
    <text evidence="11">The sequence shown here is derived from an EMBL/GenBank/DDBJ whole genome shotgun (WGS) entry which is preliminary data.</text>
</comment>
<dbReference type="InterPro" id="IPR008146">
    <property type="entry name" value="Gln_synth_cat_dom"/>
</dbReference>
<dbReference type="PROSITE" id="PS00181">
    <property type="entry name" value="GLNA_ATP"/>
    <property type="match status" value="1"/>
</dbReference>
<evidence type="ECO:0000256" key="2">
    <source>
        <dbReference type="ARBA" id="ARBA00009897"/>
    </source>
</evidence>
<name>A0A5J4NS69_9TREM</name>
<organism evidence="11 12">
    <name type="scientific">Paragonimus westermani</name>
    <dbReference type="NCBI Taxonomy" id="34504"/>
    <lineage>
        <taxon>Eukaryota</taxon>
        <taxon>Metazoa</taxon>
        <taxon>Spiralia</taxon>
        <taxon>Lophotrochozoa</taxon>
        <taxon>Platyhelminthes</taxon>
        <taxon>Trematoda</taxon>
        <taxon>Digenea</taxon>
        <taxon>Plagiorchiida</taxon>
        <taxon>Troglotremata</taxon>
        <taxon>Troglotrematidae</taxon>
        <taxon>Paragonimus</taxon>
    </lineage>
</organism>
<evidence type="ECO:0000313" key="11">
    <source>
        <dbReference type="EMBL" id="KAA3677990.1"/>
    </source>
</evidence>
<protein>
    <recommendedName>
        <fullName evidence="3">glutamine synthetase</fullName>
        <ecNumber evidence="3">6.3.1.2</ecNumber>
    </recommendedName>
</protein>
<evidence type="ECO:0000259" key="10">
    <source>
        <dbReference type="PROSITE" id="PS51987"/>
    </source>
</evidence>
<dbReference type="EC" id="6.3.1.2" evidence="3"/>
<dbReference type="GO" id="GO:0006542">
    <property type="term" value="P:glutamine biosynthetic process"/>
    <property type="evidence" value="ECO:0007669"/>
    <property type="project" value="TreeGrafter"/>
</dbReference>
<gene>
    <name evidence="11" type="ORF">DEA37_0011507</name>
</gene>
<dbReference type="PANTHER" id="PTHR20852:SF57">
    <property type="entry name" value="GLUTAMINE SYNTHETASE 2 CYTOPLASMIC"/>
    <property type="match status" value="1"/>
</dbReference>
<dbReference type="GO" id="GO:0004356">
    <property type="term" value="F:glutamine synthetase activity"/>
    <property type="evidence" value="ECO:0007669"/>
    <property type="project" value="UniProtKB-EC"/>
</dbReference>
<keyword evidence="4" id="KW-0963">Cytoplasm</keyword>
<dbReference type="Pfam" id="PF00120">
    <property type="entry name" value="Gln-synt_C"/>
    <property type="match status" value="1"/>
</dbReference>
<dbReference type="InterPro" id="IPR014746">
    <property type="entry name" value="Gln_synth/guanido_kin_cat_dom"/>
</dbReference>
<dbReference type="AlphaFoldDB" id="A0A5J4NS69"/>
<dbReference type="Gene3D" id="3.30.590.10">
    <property type="entry name" value="Glutamine synthetase/guanido kinase, catalytic domain"/>
    <property type="match status" value="2"/>
</dbReference>
<dbReference type="InterPro" id="IPR027303">
    <property type="entry name" value="Gln_synth_gly_rich_site"/>
</dbReference>
<comment type="similarity">
    <text evidence="2 8 9">Belongs to the glutamine synthetase family.</text>
</comment>
<keyword evidence="12" id="KW-1185">Reference proteome</keyword>
<evidence type="ECO:0000256" key="6">
    <source>
        <dbReference type="ARBA" id="ARBA00022741"/>
    </source>
</evidence>
<dbReference type="SMART" id="SM01230">
    <property type="entry name" value="Gln-synt_C"/>
    <property type="match status" value="1"/>
</dbReference>